<protein>
    <submittedName>
        <fullName evidence="2">Uncharacterized protein</fullName>
    </submittedName>
</protein>
<evidence type="ECO:0000313" key="3">
    <source>
        <dbReference type="Proteomes" id="UP001054902"/>
    </source>
</evidence>
<dbReference type="AlphaFoldDB" id="A0AAD3H3M9"/>
<name>A0AAD3H3M9_9STRA</name>
<dbReference type="EMBL" id="BLLK01000038">
    <property type="protein sequence ID" value="GFH49412.1"/>
    <property type="molecule type" value="Genomic_DNA"/>
</dbReference>
<proteinExistence type="predicted"/>
<dbReference type="Proteomes" id="UP001054902">
    <property type="component" value="Unassembled WGS sequence"/>
</dbReference>
<gene>
    <name evidence="2" type="ORF">CTEN210_05888</name>
</gene>
<evidence type="ECO:0000313" key="2">
    <source>
        <dbReference type="EMBL" id="GFH49412.1"/>
    </source>
</evidence>
<feature type="compositionally biased region" description="Gly residues" evidence="1">
    <location>
        <begin position="237"/>
        <end position="246"/>
    </location>
</feature>
<feature type="compositionally biased region" description="Basic and acidic residues" evidence="1">
    <location>
        <begin position="200"/>
        <end position="210"/>
    </location>
</feature>
<keyword evidence="3" id="KW-1185">Reference proteome</keyword>
<comment type="caution">
    <text evidence="2">The sequence shown here is derived from an EMBL/GenBank/DDBJ whole genome shotgun (WGS) entry which is preliminary data.</text>
</comment>
<feature type="compositionally biased region" description="Low complexity" evidence="1">
    <location>
        <begin position="52"/>
        <end position="63"/>
    </location>
</feature>
<feature type="region of interest" description="Disordered" evidence="1">
    <location>
        <begin position="35"/>
        <end position="246"/>
    </location>
</feature>
<organism evidence="2 3">
    <name type="scientific">Chaetoceros tenuissimus</name>
    <dbReference type="NCBI Taxonomy" id="426638"/>
    <lineage>
        <taxon>Eukaryota</taxon>
        <taxon>Sar</taxon>
        <taxon>Stramenopiles</taxon>
        <taxon>Ochrophyta</taxon>
        <taxon>Bacillariophyta</taxon>
        <taxon>Coscinodiscophyceae</taxon>
        <taxon>Chaetocerotophycidae</taxon>
        <taxon>Chaetocerotales</taxon>
        <taxon>Chaetocerotaceae</taxon>
        <taxon>Chaetoceros</taxon>
    </lineage>
</organism>
<evidence type="ECO:0000256" key="1">
    <source>
        <dbReference type="SAM" id="MobiDB-lite"/>
    </source>
</evidence>
<reference evidence="2 3" key="1">
    <citation type="journal article" date="2021" name="Sci. Rep.">
        <title>The genome of the diatom Chaetoceros tenuissimus carries an ancient integrated fragment of an extant virus.</title>
        <authorList>
            <person name="Hongo Y."/>
            <person name="Kimura K."/>
            <person name="Takaki Y."/>
            <person name="Yoshida Y."/>
            <person name="Baba S."/>
            <person name="Kobayashi G."/>
            <person name="Nagasaki K."/>
            <person name="Hano T."/>
            <person name="Tomaru Y."/>
        </authorList>
    </citation>
    <scope>NUCLEOTIDE SEQUENCE [LARGE SCALE GENOMIC DNA]</scope>
    <source>
        <strain evidence="2 3">NIES-3715</strain>
    </source>
</reference>
<accession>A0AAD3H3M9</accession>
<sequence length="246" mass="28250">MDPFMCCNPIHVDDEQIDMELEEIWDIQRKRSKNLRAKAGQNRPGRMQLLKGNNNRRGFSLSRGRSRSKDRGGRNTVMGRPTSGGRGGRSISRERGQGRSRSPWGKKKDRKVSINKYVEKIETAPKRLGGRGRSRERSQPRFTRSNSFDSRGSRGRARSVTGIKPQRSRSWSLGRKKAQRAQSEKFGVVRVRSRSKERRRGFSSERREPRGGGGFFGRRDKRDKYDDDSWSSEESNRGGGFFGFGY</sequence>
<feature type="compositionally biased region" description="Basic and acidic residues" evidence="1">
    <location>
        <begin position="217"/>
        <end position="227"/>
    </location>
</feature>